<feature type="region of interest" description="Disordered" evidence="1">
    <location>
        <begin position="107"/>
        <end position="175"/>
    </location>
</feature>
<gene>
    <name evidence="2" type="ORF">HRI_004243900</name>
</gene>
<accession>A0A9W7J315</accession>
<feature type="compositionally biased region" description="Polar residues" evidence="1">
    <location>
        <begin position="77"/>
        <end position="89"/>
    </location>
</feature>
<feature type="region of interest" description="Disordered" evidence="1">
    <location>
        <begin position="70"/>
        <end position="93"/>
    </location>
</feature>
<evidence type="ECO:0000313" key="2">
    <source>
        <dbReference type="EMBL" id="GMJ05747.1"/>
    </source>
</evidence>
<evidence type="ECO:0000256" key="1">
    <source>
        <dbReference type="SAM" id="MobiDB-lite"/>
    </source>
</evidence>
<comment type="caution">
    <text evidence="2">The sequence shown here is derived from an EMBL/GenBank/DDBJ whole genome shotgun (WGS) entry which is preliminary data.</text>
</comment>
<feature type="compositionally biased region" description="Polar residues" evidence="1">
    <location>
        <begin position="117"/>
        <end position="128"/>
    </location>
</feature>
<evidence type="ECO:0000313" key="3">
    <source>
        <dbReference type="Proteomes" id="UP001165190"/>
    </source>
</evidence>
<organism evidence="2 3">
    <name type="scientific">Hibiscus trionum</name>
    <name type="common">Flower of an hour</name>
    <dbReference type="NCBI Taxonomy" id="183268"/>
    <lineage>
        <taxon>Eukaryota</taxon>
        <taxon>Viridiplantae</taxon>
        <taxon>Streptophyta</taxon>
        <taxon>Embryophyta</taxon>
        <taxon>Tracheophyta</taxon>
        <taxon>Spermatophyta</taxon>
        <taxon>Magnoliopsida</taxon>
        <taxon>eudicotyledons</taxon>
        <taxon>Gunneridae</taxon>
        <taxon>Pentapetalae</taxon>
        <taxon>rosids</taxon>
        <taxon>malvids</taxon>
        <taxon>Malvales</taxon>
        <taxon>Malvaceae</taxon>
        <taxon>Malvoideae</taxon>
        <taxon>Hibiscus</taxon>
    </lineage>
</organism>
<dbReference type="EMBL" id="BSYR01000045">
    <property type="protein sequence ID" value="GMJ05747.1"/>
    <property type="molecule type" value="Genomic_DNA"/>
</dbReference>
<dbReference type="Proteomes" id="UP001165190">
    <property type="component" value="Unassembled WGS sequence"/>
</dbReference>
<reference evidence="2" key="1">
    <citation type="submission" date="2023-05" db="EMBL/GenBank/DDBJ databases">
        <title>Genome and transcriptome analyses reveal genes involved in the formation of fine ridges on petal epidermal cells in Hibiscus trionum.</title>
        <authorList>
            <person name="Koshimizu S."/>
            <person name="Masuda S."/>
            <person name="Ishii T."/>
            <person name="Shirasu K."/>
            <person name="Hoshino A."/>
            <person name="Arita M."/>
        </authorList>
    </citation>
    <scope>NUCLEOTIDE SEQUENCE</scope>
    <source>
        <strain evidence="2">Hamamatsu line</strain>
    </source>
</reference>
<feature type="compositionally biased region" description="Polar residues" evidence="1">
    <location>
        <begin position="139"/>
        <end position="157"/>
    </location>
</feature>
<name>A0A9W7J315_HIBTR</name>
<protein>
    <submittedName>
        <fullName evidence="2">Uncharacterized protein</fullName>
    </submittedName>
</protein>
<proteinExistence type="predicted"/>
<dbReference type="AlphaFoldDB" id="A0A9W7J315"/>
<sequence>MAENTDLAAIQKQLATIQDRLKELDHEDAVPKWWTKHQGNVDQRVSKLENRMDTTQGYLEQILHAVKAKAGEITPDKPTSSATKPQPGQASKFPPVVTILDEHERYTFNPEGPGILQNPTHTFTPQQKQKMKVEDTVPDGNNNEQHMPNLNHQSRGSNFRPKIELQMFDGNNPRG</sequence>
<keyword evidence="3" id="KW-1185">Reference proteome</keyword>